<dbReference type="PROSITE" id="PS00201">
    <property type="entry name" value="FLAVODOXIN"/>
    <property type="match status" value="1"/>
</dbReference>
<dbReference type="RefSeq" id="WP_015390675.1">
    <property type="nucleotide sequence ID" value="NC_020291.1"/>
</dbReference>
<feature type="domain" description="Flavodoxin-like" evidence="1">
    <location>
        <begin position="3"/>
        <end position="158"/>
    </location>
</feature>
<dbReference type="PANTHER" id="PTHR39201">
    <property type="entry name" value="EXPORTED PROTEIN-RELATED"/>
    <property type="match status" value="1"/>
</dbReference>
<dbReference type="PANTHER" id="PTHR39201:SF1">
    <property type="entry name" value="FLAVODOXIN-LIKE DOMAIN-CONTAINING PROTEIN"/>
    <property type="match status" value="1"/>
</dbReference>
<name>M1M8T8_9CLOT</name>
<dbReference type="Pfam" id="PF12682">
    <property type="entry name" value="Flavodoxin_4"/>
    <property type="match status" value="1"/>
</dbReference>
<dbReference type="AlphaFoldDB" id="M1M8T8"/>
<dbReference type="PATRIC" id="fig|931276.5.peg.517"/>
<dbReference type="SUPFAM" id="SSF52218">
    <property type="entry name" value="Flavoproteins"/>
    <property type="match status" value="1"/>
</dbReference>
<dbReference type="InterPro" id="IPR029039">
    <property type="entry name" value="Flavoprotein-like_sf"/>
</dbReference>
<organism evidence="2 3">
    <name type="scientific">Clostridium saccharoperbutylacetonicum N1-4(HMT)</name>
    <dbReference type="NCBI Taxonomy" id="931276"/>
    <lineage>
        <taxon>Bacteria</taxon>
        <taxon>Bacillati</taxon>
        <taxon>Bacillota</taxon>
        <taxon>Clostridia</taxon>
        <taxon>Eubacteriales</taxon>
        <taxon>Clostridiaceae</taxon>
        <taxon>Clostridium</taxon>
    </lineage>
</organism>
<dbReference type="GO" id="GO:0010181">
    <property type="term" value="F:FMN binding"/>
    <property type="evidence" value="ECO:0007669"/>
    <property type="project" value="InterPro"/>
</dbReference>
<sequence length="160" mass="18125">MKKLVIYYSHDGNTKFIAETIAREINADITELKTKKTMNASGLMKVGWGVRQLVSQSEPVLCAMEKNPTDYDLIIIGSPVWTYTFAPPIRTFLKNYSMLGKKIGLFCCHGGQKGKTLENMKKLLDGNMIIGECEFLEPLSYEKENNKKKAIVWAKKIVNE</sequence>
<dbReference type="PROSITE" id="PS50902">
    <property type="entry name" value="FLAVODOXIN_LIKE"/>
    <property type="match status" value="1"/>
</dbReference>
<evidence type="ECO:0000313" key="3">
    <source>
        <dbReference type="Proteomes" id="UP000011728"/>
    </source>
</evidence>
<evidence type="ECO:0000259" key="1">
    <source>
        <dbReference type="PROSITE" id="PS50902"/>
    </source>
</evidence>
<evidence type="ECO:0000313" key="2">
    <source>
        <dbReference type="EMBL" id="AGF54349.1"/>
    </source>
</evidence>
<dbReference type="Gene3D" id="3.40.50.360">
    <property type="match status" value="1"/>
</dbReference>
<accession>M1M8T8</accession>
<dbReference type="eggNOG" id="COG0716">
    <property type="taxonomic scope" value="Bacteria"/>
</dbReference>
<keyword evidence="3" id="KW-1185">Reference proteome</keyword>
<dbReference type="HOGENOM" id="CLU_068890_1_2_9"/>
<protein>
    <submittedName>
        <fullName evidence="2">Flavodoxin</fullName>
    </submittedName>
</protein>
<dbReference type="KEGG" id="csr:Cspa_c05550"/>
<reference evidence="2 3" key="1">
    <citation type="submission" date="2013-02" db="EMBL/GenBank/DDBJ databases">
        <title>Genome sequence of Clostridium saccharoperbutylacetonicum N1-4(HMT).</title>
        <authorList>
            <person name="Poehlein A."/>
            <person name="Daniel R."/>
        </authorList>
    </citation>
    <scope>NUCLEOTIDE SEQUENCE [LARGE SCALE GENOMIC DNA]</scope>
    <source>
        <strain evidence="3">N1-4(HMT)</strain>
    </source>
</reference>
<dbReference type="EMBL" id="CP004121">
    <property type="protein sequence ID" value="AGF54349.1"/>
    <property type="molecule type" value="Genomic_DNA"/>
</dbReference>
<gene>
    <name evidence="2" type="ORF">Cspa_c05550</name>
</gene>
<dbReference type="GO" id="GO:0009055">
    <property type="term" value="F:electron transfer activity"/>
    <property type="evidence" value="ECO:0007669"/>
    <property type="project" value="InterPro"/>
</dbReference>
<dbReference type="InterPro" id="IPR001226">
    <property type="entry name" value="Flavodoxin_CS"/>
</dbReference>
<proteinExistence type="predicted"/>
<dbReference type="OrthoDB" id="9806505at2"/>
<dbReference type="Proteomes" id="UP000011728">
    <property type="component" value="Chromosome"/>
</dbReference>
<dbReference type="GO" id="GO:0016651">
    <property type="term" value="F:oxidoreductase activity, acting on NAD(P)H"/>
    <property type="evidence" value="ECO:0007669"/>
    <property type="project" value="UniProtKB-ARBA"/>
</dbReference>
<dbReference type="InterPro" id="IPR008254">
    <property type="entry name" value="Flavodoxin/NO_synth"/>
</dbReference>